<dbReference type="GO" id="GO:0000977">
    <property type="term" value="F:RNA polymerase II transcription regulatory region sequence-specific DNA binding"/>
    <property type="evidence" value="ECO:0007669"/>
    <property type="project" value="TreeGrafter"/>
</dbReference>
<proteinExistence type="inferred from homology"/>
<evidence type="ECO:0000259" key="3">
    <source>
        <dbReference type="SMART" id="SM01372"/>
    </source>
</evidence>
<feature type="compositionally biased region" description="Basic and acidic residues" evidence="2">
    <location>
        <begin position="203"/>
        <end position="224"/>
    </location>
</feature>
<protein>
    <submittedName>
        <fullName evidence="4">Transcription factor Dp-2</fullName>
    </submittedName>
</protein>
<dbReference type="SMART" id="SM01372">
    <property type="entry name" value="E2F_TDP"/>
    <property type="match status" value="1"/>
</dbReference>
<feature type="compositionally biased region" description="Basic and acidic residues" evidence="2">
    <location>
        <begin position="623"/>
        <end position="634"/>
    </location>
</feature>
<evidence type="ECO:0000313" key="5">
    <source>
        <dbReference type="Proteomes" id="UP000780801"/>
    </source>
</evidence>
<dbReference type="Pfam" id="PF02319">
    <property type="entry name" value="WHD_E2F_TDP"/>
    <property type="match status" value="1"/>
</dbReference>
<keyword evidence="5" id="KW-1185">Reference proteome</keyword>
<feature type="region of interest" description="Disordered" evidence="2">
    <location>
        <begin position="510"/>
        <end position="536"/>
    </location>
</feature>
<dbReference type="SUPFAM" id="SSF46785">
    <property type="entry name" value="Winged helix' DNA-binding domain"/>
    <property type="match status" value="1"/>
</dbReference>
<dbReference type="PANTHER" id="PTHR12548:SF9">
    <property type="entry name" value="TRANSCRIPTION FACTOR DP"/>
    <property type="match status" value="1"/>
</dbReference>
<comment type="caution">
    <text evidence="4">The sequence shown here is derived from an EMBL/GenBank/DDBJ whole genome shotgun (WGS) entry which is preliminary data.</text>
</comment>
<dbReference type="InterPro" id="IPR015648">
    <property type="entry name" value="Transcrpt_fac_DP"/>
</dbReference>
<dbReference type="OrthoDB" id="552115at2759"/>
<evidence type="ECO:0000256" key="2">
    <source>
        <dbReference type="SAM" id="MobiDB-lite"/>
    </source>
</evidence>
<sequence>MGSPLQQSPPRELADPMDEAVLRSGADPVPTTPTPTTPTTTAAAAATPYTGTEKGYRLMNRIPPPIRTKWSHDLDRECPPLTFQSQMVSSSSHGGRSADSKMSPSTPRSTLIPSIMPRSSFEGSMSAVTSAGGPMDHDLVKMVRPPFAEPYTKTMHVPPHQQQQLPSYMAGSGMGYHTPGSGGSTPLGSAGTVASTVLTSGMHLRDREDHDMEHCSEQDDVREREDDEDDYDRDDDDHDRDDDEGDEEDDSRIVKRRIVTSSKGMQRATIAVPGSRESRAEMDLSGGERSQQGQMTDDGDHELEEEEEEEDHEMTTDGSTGGHHGNGIKSPASLSGSSSARRKQQQQQQQGSCGSANASPKREESSKGGKSLKPRAIAPRPHLTAVQAVLEEALDQLEDDNDGQEGAGPRKKGLFYYAPRVCDRVQAKMRTTYNELVAELDNMEDPAAARPSGQDNIRRRVYDALNILEALGIIDMDKKEIRWVGIQGARTLQEASRKISMGLGLPVPAIPSTPMARTGGSLGDGADESEEPEDDEMEIEKLQKEVDAMKLQNSLEMAKIMDQVSRHVQLNNLVTRNKLREEKDLARQERRRQRKMDRKEERRAAAAAATDTDGTSMAVDSADADHQPSEEPRRRERRHRHRSPRHDRERRTRGTDDEEDDQG</sequence>
<dbReference type="InterPro" id="IPR036390">
    <property type="entry name" value="WH_DNA-bd_sf"/>
</dbReference>
<name>A0A9P6FN31_9FUNG</name>
<dbReference type="GO" id="GO:0051726">
    <property type="term" value="P:regulation of cell cycle"/>
    <property type="evidence" value="ECO:0007669"/>
    <property type="project" value="InterPro"/>
</dbReference>
<feature type="compositionally biased region" description="Polar residues" evidence="2">
    <location>
        <begin position="102"/>
        <end position="112"/>
    </location>
</feature>
<feature type="compositionally biased region" description="Low complexity" evidence="2">
    <location>
        <begin position="330"/>
        <end position="359"/>
    </location>
</feature>
<feature type="compositionally biased region" description="Acidic residues" evidence="2">
    <location>
        <begin position="525"/>
        <end position="536"/>
    </location>
</feature>
<feature type="region of interest" description="Disordered" evidence="2">
    <location>
        <begin position="1"/>
        <end position="59"/>
    </location>
</feature>
<feature type="compositionally biased region" description="Low complexity" evidence="2">
    <location>
        <begin position="85"/>
        <end position="97"/>
    </location>
</feature>
<keyword evidence="1" id="KW-0804">Transcription</keyword>
<comment type="subcellular location">
    <subcellularLocation>
        <location evidence="1">Nucleus</location>
    </subcellularLocation>
</comment>
<dbReference type="AlphaFoldDB" id="A0A9P6FN31"/>
<feature type="region of interest" description="Disordered" evidence="2">
    <location>
        <begin position="84"/>
        <end position="118"/>
    </location>
</feature>
<accession>A0A9P6FN31</accession>
<dbReference type="PANTHER" id="PTHR12548">
    <property type="entry name" value="TRANSCRIPTION FACTOR DP"/>
    <property type="match status" value="1"/>
</dbReference>
<dbReference type="GO" id="GO:0000981">
    <property type="term" value="F:DNA-binding transcription factor activity, RNA polymerase II-specific"/>
    <property type="evidence" value="ECO:0007669"/>
    <property type="project" value="TreeGrafter"/>
</dbReference>
<feature type="region of interest" description="Disordered" evidence="2">
    <location>
        <begin position="581"/>
        <end position="663"/>
    </location>
</feature>
<comment type="similarity">
    <text evidence="1">Belongs to the E2F/DP family.</text>
</comment>
<organism evidence="4 5">
    <name type="scientific">Lunasporangiospora selenospora</name>
    <dbReference type="NCBI Taxonomy" id="979761"/>
    <lineage>
        <taxon>Eukaryota</taxon>
        <taxon>Fungi</taxon>
        <taxon>Fungi incertae sedis</taxon>
        <taxon>Mucoromycota</taxon>
        <taxon>Mortierellomycotina</taxon>
        <taxon>Mortierellomycetes</taxon>
        <taxon>Mortierellales</taxon>
        <taxon>Mortierellaceae</taxon>
        <taxon>Lunasporangiospora</taxon>
    </lineage>
</organism>
<dbReference type="Proteomes" id="UP000780801">
    <property type="component" value="Unassembled WGS sequence"/>
</dbReference>
<keyword evidence="1" id="KW-0805">Transcription regulation</keyword>
<feature type="domain" description="E2F/DP family winged-helix DNA-binding" evidence="3">
    <location>
        <begin position="409"/>
        <end position="485"/>
    </location>
</feature>
<dbReference type="InterPro" id="IPR036388">
    <property type="entry name" value="WH-like_DNA-bd_sf"/>
</dbReference>
<dbReference type="InterPro" id="IPR003316">
    <property type="entry name" value="E2F_WHTH_DNA-bd_dom"/>
</dbReference>
<feature type="non-terminal residue" evidence="4">
    <location>
        <position position="1"/>
    </location>
</feature>
<feature type="compositionally biased region" description="Low complexity" evidence="2">
    <location>
        <begin position="37"/>
        <end position="48"/>
    </location>
</feature>
<feature type="compositionally biased region" description="Basic residues" evidence="2">
    <location>
        <begin position="635"/>
        <end position="645"/>
    </location>
</feature>
<feature type="compositionally biased region" description="Acidic residues" evidence="2">
    <location>
        <begin position="297"/>
        <end position="312"/>
    </location>
</feature>
<evidence type="ECO:0000313" key="4">
    <source>
        <dbReference type="EMBL" id="KAF9578116.1"/>
    </source>
</evidence>
<dbReference type="GO" id="GO:0005667">
    <property type="term" value="C:transcription regulator complex"/>
    <property type="evidence" value="ECO:0007669"/>
    <property type="project" value="InterPro"/>
</dbReference>
<evidence type="ECO:0000256" key="1">
    <source>
        <dbReference type="RuleBase" id="RU003796"/>
    </source>
</evidence>
<reference evidence="4" key="1">
    <citation type="journal article" date="2020" name="Fungal Divers.">
        <title>Resolving the Mortierellaceae phylogeny through synthesis of multi-gene phylogenetics and phylogenomics.</title>
        <authorList>
            <person name="Vandepol N."/>
            <person name="Liber J."/>
            <person name="Desiro A."/>
            <person name="Na H."/>
            <person name="Kennedy M."/>
            <person name="Barry K."/>
            <person name="Grigoriev I.V."/>
            <person name="Miller A.N."/>
            <person name="O'Donnell K."/>
            <person name="Stajich J.E."/>
            <person name="Bonito G."/>
        </authorList>
    </citation>
    <scope>NUCLEOTIDE SEQUENCE</scope>
    <source>
        <strain evidence="4">KOD1015</strain>
    </source>
</reference>
<keyword evidence="1" id="KW-0238">DNA-binding</keyword>
<gene>
    <name evidence="4" type="primary">TFDP2</name>
    <name evidence="4" type="ORF">BGW38_006255</name>
</gene>
<dbReference type="GO" id="GO:0005634">
    <property type="term" value="C:nucleus"/>
    <property type="evidence" value="ECO:0007669"/>
    <property type="project" value="UniProtKB-SubCell"/>
</dbReference>
<dbReference type="Gene3D" id="1.10.10.10">
    <property type="entry name" value="Winged helix-like DNA-binding domain superfamily/Winged helix DNA-binding domain"/>
    <property type="match status" value="1"/>
</dbReference>
<keyword evidence="1" id="KW-0539">Nucleus</keyword>
<feature type="compositionally biased region" description="Acidic residues" evidence="2">
    <location>
        <begin position="225"/>
        <end position="250"/>
    </location>
</feature>
<feature type="compositionally biased region" description="Basic and acidic residues" evidence="2">
    <location>
        <begin position="646"/>
        <end position="655"/>
    </location>
</feature>
<feature type="region of interest" description="Disordered" evidence="2">
    <location>
        <begin position="168"/>
        <end position="380"/>
    </location>
</feature>
<dbReference type="EMBL" id="JAABOA010003992">
    <property type="protein sequence ID" value="KAF9578116.1"/>
    <property type="molecule type" value="Genomic_DNA"/>
</dbReference>